<evidence type="ECO:0000259" key="9">
    <source>
        <dbReference type="Pfam" id="PF02897"/>
    </source>
</evidence>
<dbReference type="InterPro" id="IPR001375">
    <property type="entry name" value="Peptidase_S9_cat"/>
</dbReference>
<feature type="domain" description="Peptidase S9 prolyl oligopeptidase catalytic" evidence="8">
    <location>
        <begin position="587"/>
        <end position="803"/>
    </location>
</feature>
<dbReference type="EMBL" id="CAXHTA020000005">
    <property type="protein sequence ID" value="CAL5221645.1"/>
    <property type="molecule type" value="Genomic_DNA"/>
</dbReference>
<sequence length="804" mass="90303">MVSSSAIQSASTAALGLVAGLLIRRRSSKDQKDLKKLLKGNYGILSPDEKRMASTLVAAGQQHLFQHWPAPGIKDSKKRALLTRLAAEFSVSAQRAEPSRLEVLQAPKVLKRPYTVVGANGERREDPYYWLRDDERENPEVLDHLKAEAAYAKQVLADTEKLQEELYKELRGRIQEADRTVPLREEGWYYYNETVEGLQYSAHKRRRVPASAGPPTEKDQMDTSQEEQVLLDENKEAEKHEFYMTGALAVSHDNEMLAWAEDTSGDEMFTLHIKNMASGKSLLDTPIEGASGAVVWTKNNKSIFYVTKDDLDRPYKVFKHTLGSDPKDDELVFHETDDSFYVGLGESRSREYICVSSGSAITSEMRILEAGKPDSEWKVVLPRQTDVEYEVAHRGDHLFILLRDPERPNSELLVAPIADPTKTTVLLKHSKDVKLDDLEVSKDFLTIFYRSNGLQAATVYKLEAGMPSELQGGEEIKFGEAAYEMGAGAQGDFDSPILRLRYSSLSTPSSTIDYNMRTGQRETKKVQPVLGGFSSSNYKTERLWARAPDGVKVPVSLVYRKGAAKLDGSDPLLLDAYGAYEISNDPGFSRNQLSLIDRGFVYAIAHVRGGGELGRQWYEDGKYLKKRNTFTDMVACAEHLIAEKYTSKDKLCIEGRSAGGLTMGASLNLRPDLYKAAILGVPFVDVLTTMLDDTIPLTTTEWEEWGCPKDKEYYEYMKSYSPVDNIKRAGYPNILVTAGLHDPRVGYWEPAKYVAKLREYKTDSNMLLFKCEMGAGHFSQSGRFDRLKEVAMEMAFLLKCMGMH</sequence>
<evidence type="ECO:0000259" key="8">
    <source>
        <dbReference type="Pfam" id="PF00326"/>
    </source>
</evidence>
<evidence type="ECO:0000313" key="11">
    <source>
        <dbReference type="Proteomes" id="UP001497392"/>
    </source>
</evidence>
<evidence type="ECO:0000256" key="2">
    <source>
        <dbReference type="ARBA" id="ARBA00022670"/>
    </source>
</evidence>
<feature type="domain" description="Peptidase S9A N-terminal" evidence="9">
    <location>
        <begin position="112"/>
        <end position="526"/>
    </location>
</feature>
<dbReference type="Gene3D" id="3.40.50.1820">
    <property type="entry name" value="alpha/beta hydrolase"/>
    <property type="match status" value="1"/>
</dbReference>
<reference evidence="10 11" key="1">
    <citation type="submission" date="2024-06" db="EMBL/GenBank/DDBJ databases">
        <authorList>
            <person name="Kraege A."/>
            <person name="Thomma B."/>
        </authorList>
    </citation>
    <scope>NUCLEOTIDE SEQUENCE [LARGE SCALE GENOMIC DNA]</scope>
</reference>
<dbReference type="Pfam" id="PF02897">
    <property type="entry name" value="Peptidase_S9_N"/>
    <property type="match status" value="1"/>
</dbReference>
<dbReference type="Proteomes" id="UP001497392">
    <property type="component" value="Unassembled WGS sequence"/>
</dbReference>
<name>A0ABP1FNV7_9CHLO</name>
<dbReference type="PANTHER" id="PTHR11757">
    <property type="entry name" value="PROTEASE FAMILY S9A OLIGOPEPTIDASE"/>
    <property type="match status" value="1"/>
</dbReference>
<comment type="similarity">
    <text evidence="1 6">Belongs to the peptidase S9A family.</text>
</comment>
<dbReference type="InterPro" id="IPR029058">
    <property type="entry name" value="AB_hydrolase_fold"/>
</dbReference>
<gene>
    <name evidence="10" type="primary">g3872</name>
    <name evidence="10" type="ORF">VP750_LOCUS3304</name>
</gene>
<dbReference type="SUPFAM" id="SSF50993">
    <property type="entry name" value="Peptidase/esterase 'gauge' domain"/>
    <property type="match status" value="1"/>
</dbReference>
<evidence type="ECO:0000313" key="10">
    <source>
        <dbReference type="EMBL" id="CAL5221645.1"/>
    </source>
</evidence>
<dbReference type="EC" id="3.4.21.-" evidence="6"/>
<comment type="function">
    <text evidence="5">Serine peptidase whose precise substrate specificity remains unclear. Does not cleave peptides after a arginine or lysine residue. Regulates trans-Golgi network morphology and sorting by regulating the membrane binding of the AP-1 complex. May play a role in the regulation of synaptic vesicle exocytosis.</text>
</comment>
<dbReference type="Gene3D" id="2.130.10.120">
    <property type="entry name" value="Prolyl oligopeptidase, N-terminal domain"/>
    <property type="match status" value="1"/>
</dbReference>
<keyword evidence="4 6" id="KW-0720">Serine protease</keyword>
<dbReference type="SUPFAM" id="SSF53474">
    <property type="entry name" value="alpha/beta-Hydrolases"/>
    <property type="match status" value="1"/>
</dbReference>
<dbReference type="Pfam" id="PF00326">
    <property type="entry name" value="Peptidase_S9"/>
    <property type="match status" value="1"/>
</dbReference>
<evidence type="ECO:0000256" key="3">
    <source>
        <dbReference type="ARBA" id="ARBA00022801"/>
    </source>
</evidence>
<feature type="region of interest" description="Disordered" evidence="7">
    <location>
        <begin position="204"/>
        <end position="227"/>
    </location>
</feature>
<dbReference type="InterPro" id="IPR023302">
    <property type="entry name" value="Pept_S9A_N"/>
</dbReference>
<keyword evidence="2 6" id="KW-0645">Protease</keyword>
<dbReference type="InterPro" id="IPR002470">
    <property type="entry name" value="Peptidase_S9A"/>
</dbReference>
<evidence type="ECO:0000256" key="1">
    <source>
        <dbReference type="ARBA" id="ARBA00005228"/>
    </source>
</evidence>
<dbReference type="InterPro" id="IPR051543">
    <property type="entry name" value="Serine_Peptidase_S9A"/>
</dbReference>
<evidence type="ECO:0000256" key="5">
    <source>
        <dbReference type="ARBA" id="ARBA00045448"/>
    </source>
</evidence>
<evidence type="ECO:0000256" key="4">
    <source>
        <dbReference type="ARBA" id="ARBA00022825"/>
    </source>
</evidence>
<proteinExistence type="inferred from homology"/>
<protein>
    <recommendedName>
        <fullName evidence="6">Prolyl endopeptidase</fullName>
        <ecNumber evidence="6">3.4.21.-</ecNumber>
    </recommendedName>
</protein>
<accession>A0ABP1FNV7</accession>
<dbReference type="PANTHER" id="PTHR11757:SF19">
    <property type="entry name" value="PROLYL ENDOPEPTIDASE-LIKE"/>
    <property type="match status" value="1"/>
</dbReference>
<organism evidence="10 11">
    <name type="scientific">Coccomyxa viridis</name>
    <dbReference type="NCBI Taxonomy" id="1274662"/>
    <lineage>
        <taxon>Eukaryota</taxon>
        <taxon>Viridiplantae</taxon>
        <taxon>Chlorophyta</taxon>
        <taxon>core chlorophytes</taxon>
        <taxon>Trebouxiophyceae</taxon>
        <taxon>Trebouxiophyceae incertae sedis</taxon>
        <taxon>Coccomyxaceae</taxon>
        <taxon>Coccomyxa</taxon>
    </lineage>
</organism>
<evidence type="ECO:0000256" key="7">
    <source>
        <dbReference type="SAM" id="MobiDB-lite"/>
    </source>
</evidence>
<keyword evidence="11" id="KW-1185">Reference proteome</keyword>
<evidence type="ECO:0000256" key="6">
    <source>
        <dbReference type="RuleBase" id="RU368024"/>
    </source>
</evidence>
<dbReference type="PRINTS" id="PR00862">
    <property type="entry name" value="PROLIGOPTASE"/>
</dbReference>
<keyword evidence="3 6" id="KW-0378">Hydrolase</keyword>
<comment type="caution">
    <text evidence="10">The sequence shown here is derived from an EMBL/GenBank/DDBJ whole genome shotgun (WGS) entry which is preliminary data.</text>
</comment>